<dbReference type="PANTHER" id="PTHR22893:SF91">
    <property type="entry name" value="NADPH DEHYDROGENASE 2-RELATED"/>
    <property type="match status" value="1"/>
</dbReference>
<dbReference type="PANTHER" id="PTHR22893">
    <property type="entry name" value="NADH OXIDOREDUCTASE-RELATED"/>
    <property type="match status" value="1"/>
</dbReference>
<reference evidence="1" key="1">
    <citation type="submission" date="2013-11" db="EMBL/GenBank/DDBJ databases">
        <title>The Genome Sequence of Phytophthora parasitica CJ02B3.</title>
        <authorList>
            <consortium name="The Broad Institute Genomics Platform"/>
            <person name="Russ C."/>
            <person name="Tyler B."/>
            <person name="Panabieres F."/>
            <person name="Shan W."/>
            <person name="Tripathy S."/>
            <person name="Grunwald N."/>
            <person name="Machado M."/>
            <person name="Johnson C.S."/>
            <person name="Arredondo F."/>
            <person name="Hong C."/>
            <person name="Coffey M."/>
            <person name="Young S.K."/>
            <person name="Zeng Q."/>
            <person name="Gargeya S."/>
            <person name="Fitzgerald M."/>
            <person name="Abouelleil A."/>
            <person name="Alvarado L."/>
            <person name="Chapman S.B."/>
            <person name="Gainer-Dewar J."/>
            <person name="Goldberg J."/>
            <person name="Griggs A."/>
            <person name="Gujja S."/>
            <person name="Hansen M."/>
            <person name="Howarth C."/>
            <person name="Imamovic A."/>
            <person name="Ireland A."/>
            <person name="Larimer J."/>
            <person name="McCowan C."/>
            <person name="Murphy C."/>
            <person name="Pearson M."/>
            <person name="Poon T.W."/>
            <person name="Priest M."/>
            <person name="Roberts A."/>
            <person name="Saif S."/>
            <person name="Shea T."/>
            <person name="Sykes S."/>
            <person name="Wortman J."/>
            <person name="Nusbaum C."/>
            <person name="Birren B."/>
        </authorList>
    </citation>
    <scope>NUCLEOTIDE SEQUENCE [LARGE SCALE GENOMIC DNA]</scope>
    <source>
        <strain evidence="1">CJ02B3</strain>
    </source>
</reference>
<dbReference type="Proteomes" id="UP000053236">
    <property type="component" value="Unassembled WGS sequence"/>
</dbReference>
<dbReference type="AlphaFoldDB" id="W2GKP4"/>
<dbReference type="SUPFAM" id="SSF51395">
    <property type="entry name" value="FMN-linked oxidoreductases"/>
    <property type="match status" value="1"/>
</dbReference>
<name>W2GKP4_PHYNI</name>
<accession>W2GKP4</accession>
<dbReference type="InterPro" id="IPR045247">
    <property type="entry name" value="Oye-like"/>
</dbReference>
<evidence type="ECO:0000313" key="2">
    <source>
        <dbReference type="EMBL" id="ETK88155.1"/>
    </source>
</evidence>
<sequence length="135" mass="15367">MGSKDNDEMFTYVFGRLSEHGLAYLALLDGFGFGYSTESRTLTVFDAKKAFKGPVMANNSYTRDTAEGVIRSGAADFVSFARLYMSNPDLAERFQNDWPLNPVPDYEYFWDAAMGDKGYNTFERYMPTVEEQQQP</sequence>
<gene>
    <name evidence="2" type="ORF">L915_07562</name>
    <name evidence="1" type="ORF">L915_11317</name>
</gene>
<proteinExistence type="predicted"/>
<dbReference type="EMBL" id="KI686016">
    <property type="protein sequence ID" value="ETK88155.1"/>
    <property type="molecule type" value="Genomic_DNA"/>
</dbReference>
<evidence type="ECO:0000313" key="1">
    <source>
        <dbReference type="EMBL" id="ETK83464.1"/>
    </source>
</evidence>
<dbReference type="VEuPathDB" id="FungiDB:PPTG_19894"/>
<dbReference type="EMBL" id="KI686997">
    <property type="protein sequence ID" value="ETK83464.1"/>
    <property type="molecule type" value="Genomic_DNA"/>
</dbReference>
<dbReference type="GO" id="GO:0016491">
    <property type="term" value="F:oxidoreductase activity"/>
    <property type="evidence" value="ECO:0007669"/>
    <property type="project" value="InterPro"/>
</dbReference>
<protein>
    <submittedName>
        <fullName evidence="1">Uncharacterized protein</fullName>
    </submittedName>
</protein>
<dbReference type="Gene3D" id="3.20.20.70">
    <property type="entry name" value="Aldolase class I"/>
    <property type="match status" value="1"/>
</dbReference>
<dbReference type="GO" id="GO:0010181">
    <property type="term" value="F:FMN binding"/>
    <property type="evidence" value="ECO:0007669"/>
    <property type="project" value="InterPro"/>
</dbReference>
<dbReference type="InterPro" id="IPR013785">
    <property type="entry name" value="Aldolase_TIM"/>
</dbReference>
<organism evidence="1">
    <name type="scientific">Phytophthora nicotianae</name>
    <name type="common">Potato buckeye rot agent</name>
    <name type="synonym">Phytophthora parasitica</name>
    <dbReference type="NCBI Taxonomy" id="4792"/>
    <lineage>
        <taxon>Eukaryota</taxon>
        <taxon>Sar</taxon>
        <taxon>Stramenopiles</taxon>
        <taxon>Oomycota</taxon>
        <taxon>Peronosporomycetes</taxon>
        <taxon>Peronosporales</taxon>
        <taxon>Peronosporaceae</taxon>
        <taxon>Phytophthora</taxon>
    </lineage>
</organism>